<dbReference type="Proteomes" id="UP000295726">
    <property type="component" value="Unassembled WGS sequence"/>
</dbReference>
<dbReference type="GO" id="GO:0030145">
    <property type="term" value="F:manganese ion binding"/>
    <property type="evidence" value="ECO:0007669"/>
    <property type="project" value="InterPro"/>
</dbReference>
<name>A0A4R3K3A6_9FIRM</name>
<evidence type="ECO:0000256" key="2">
    <source>
        <dbReference type="ARBA" id="ARBA00013064"/>
    </source>
</evidence>
<dbReference type="AlphaFoldDB" id="A0A4R3K3A6"/>
<evidence type="ECO:0000256" key="1">
    <source>
        <dbReference type="ARBA" id="ARBA00005750"/>
    </source>
</evidence>
<comment type="caution">
    <text evidence="6">The sequence shown here is derived from an EMBL/GenBank/DDBJ whole genome shotgun (WGS) entry which is preliminary data.</text>
</comment>
<comment type="similarity">
    <text evidence="1">Belongs to the metallo-dependent hydrolases superfamily. CpsB/CapC family.</text>
</comment>
<dbReference type="PIRSF" id="PIRSF016557">
    <property type="entry name" value="Caps_synth_CpsB"/>
    <property type="match status" value="1"/>
</dbReference>
<gene>
    <name evidence="6" type="ORF">EDD59_1198</name>
</gene>
<reference evidence="6 7" key="1">
    <citation type="submission" date="2019-03" db="EMBL/GenBank/DDBJ databases">
        <title>Genomic Encyclopedia of Type Strains, Phase IV (KMG-IV): sequencing the most valuable type-strain genomes for metagenomic binning, comparative biology and taxonomic classification.</title>
        <authorList>
            <person name="Goeker M."/>
        </authorList>
    </citation>
    <scope>NUCLEOTIDE SEQUENCE [LARGE SCALE GENOMIC DNA]</scope>
    <source>
        <strain evidence="6 7">DSM 29489</strain>
    </source>
</reference>
<organism evidence="6 7">
    <name type="scientific">Muricomes intestini</name>
    <dbReference type="NCBI Taxonomy" id="1796634"/>
    <lineage>
        <taxon>Bacteria</taxon>
        <taxon>Bacillati</taxon>
        <taxon>Bacillota</taxon>
        <taxon>Clostridia</taxon>
        <taxon>Lachnospirales</taxon>
        <taxon>Lachnospiraceae</taxon>
        <taxon>Muricomes</taxon>
    </lineage>
</organism>
<dbReference type="Gene3D" id="3.20.20.140">
    <property type="entry name" value="Metal-dependent hydrolases"/>
    <property type="match status" value="1"/>
</dbReference>
<keyword evidence="3" id="KW-0378">Hydrolase</keyword>
<keyword evidence="4" id="KW-0904">Protein phosphatase</keyword>
<sequence length="240" mass="27771">MERYIDMHCHILPEVDDGAASISETQKMLQIAYEEGIRCIIATPHYHPRRGHEHPAVLRKKLSEVRKLARQIDEKFRIYLGTEIYFGQDIMDKLRQGDILTLNRRDYVLVEFSPSESFNYIQQSLQQIQMAGYQVILAHAERYTCLRDDIEAAEHIWDMGINIQINAGSIIGESGGKVKRFVKELMERDMVFGVGTDAHSADKRAPRMKKAAAYVKRKYGEDYMRGIFFSNAATLLRKRK</sequence>
<dbReference type="PANTHER" id="PTHR39181:SF1">
    <property type="entry name" value="TYROSINE-PROTEIN PHOSPHATASE YWQE"/>
    <property type="match status" value="1"/>
</dbReference>
<dbReference type="InterPro" id="IPR016195">
    <property type="entry name" value="Pol/histidinol_Pase-like"/>
</dbReference>
<evidence type="ECO:0000256" key="3">
    <source>
        <dbReference type="ARBA" id="ARBA00022801"/>
    </source>
</evidence>
<protein>
    <recommendedName>
        <fullName evidence="2">protein-tyrosine-phosphatase</fullName>
        <ecNumber evidence="2">3.1.3.48</ecNumber>
    </recommendedName>
</protein>
<dbReference type="RefSeq" id="WP_132382386.1">
    <property type="nucleotide sequence ID" value="NZ_DAIQXH010000138.1"/>
</dbReference>
<proteinExistence type="inferred from homology"/>
<evidence type="ECO:0000256" key="5">
    <source>
        <dbReference type="ARBA" id="ARBA00051722"/>
    </source>
</evidence>
<dbReference type="PANTHER" id="PTHR39181">
    <property type="entry name" value="TYROSINE-PROTEIN PHOSPHATASE YWQE"/>
    <property type="match status" value="1"/>
</dbReference>
<dbReference type="EC" id="3.1.3.48" evidence="2"/>
<dbReference type="OrthoDB" id="9788539at2"/>
<dbReference type="EMBL" id="SLZZ01000019">
    <property type="protein sequence ID" value="TCS77178.1"/>
    <property type="molecule type" value="Genomic_DNA"/>
</dbReference>
<accession>A0A4R3K3A6</accession>
<keyword evidence="7" id="KW-1185">Reference proteome</keyword>
<dbReference type="SUPFAM" id="SSF89550">
    <property type="entry name" value="PHP domain-like"/>
    <property type="match status" value="1"/>
</dbReference>
<comment type="catalytic activity">
    <reaction evidence="5">
        <text>O-phospho-L-tyrosyl-[protein] + H2O = L-tyrosyl-[protein] + phosphate</text>
        <dbReference type="Rhea" id="RHEA:10684"/>
        <dbReference type="Rhea" id="RHEA-COMP:10136"/>
        <dbReference type="Rhea" id="RHEA-COMP:20101"/>
        <dbReference type="ChEBI" id="CHEBI:15377"/>
        <dbReference type="ChEBI" id="CHEBI:43474"/>
        <dbReference type="ChEBI" id="CHEBI:46858"/>
        <dbReference type="ChEBI" id="CHEBI:61978"/>
        <dbReference type="EC" id="3.1.3.48"/>
    </reaction>
</comment>
<dbReference type="GO" id="GO:0004725">
    <property type="term" value="F:protein tyrosine phosphatase activity"/>
    <property type="evidence" value="ECO:0007669"/>
    <property type="project" value="UniProtKB-EC"/>
</dbReference>
<evidence type="ECO:0000256" key="4">
    <source>
        <dbReference type="ARBA" id="ARBA00022912"/>
    </source>
</evidence>
<evidence type="ECO:0000313" key="6">
    <source>
        <dbReference type="EMBL" id="TCS77178.1"/>
    </source>
</evidence>
<dbReference type="InterPro" id="IPR016667">
    <property type="entry name" value="Caps_polysacc_synth_CpsB/CapC"/>
</dbReference>
<dbReference type="Pfam" id="PF19567">
    <property type="entry name" value="CpsB_CapC"/>
    <property type="match status" value="1"/>
</dbReference>
<evidence type="ECO:0000313" key="7">
    <source>
        <dbReference type="Proteomes" id="UP000295726"/>
    </source>
</evidence>